<keyword evidence="1" id="KW-0677">Repeat</keyword>
<accession>A0A174IFF9</accession>
<keyword evidence="2" id="KW-0802">TPR repeat</keyword>
<dbReference type="InterPro" id="IPR019734">
    <property type="entry name" value="TPR_rpt"/>
</dbReference>
<dbReference type="SUPFAM" id="SSF48452">
    <property type="entry name" value="TPR-like"/>
    <property type="match status" value="4"/>
</dbReference>
<dbReference type="EMBL" id="CYZF01000007">
    <property type="protein sequence ID" value="CUO83795.1"/>
    <property type="molecule type" value="Genomic_DNA"/>
</dbReference>
<feature type="region of interest" description="Disordered" evidence="3">
    <location>
        <begin position="1403"/>
        <end position="1423"/>
    </location>
</feature>
<sequence>MRLFFLILSLSIGICAHSQNKQALSKSDSLFAKGVELYNQGNYKAAIPLFTESDKIDKAELDSTSNRREYSAMWLGSCYYKLGDEEKAKEISTFEYMYPPTDRRLTVKSDSLAAIGVILFKQNEYRKALLHIQNCAEIEKQVLGDQHPYYANSLSNCSQLQTLLKDSISALQFAIEAKDIKENVYGHFSYQNLSETWNVATIYRDFKFDNNKEKAASLFLEAYQIADSLKLEYESNGCLREAAICYNHIGFQLKEENKEMERDYYDLALCNLSKITQNDNYSNKLRHTISLNKANSYTTEALLQKSLANYNKAIELELKSLTIRNNICGNESFESSISLNNLSTYYSDLGKYKKAIELAIAAISIQERTVAKTSPDYTASLNNLAGYYSLSGNYAEAIRLATEVLNLDEIIFGNEHPSYAIALSNLAAYKSAIGEYSEALDLEKNASIIYEKTLGKDHPTYAGSLSSIANYNSILGNYQEAISLNTEALKIYEKTLGKDHPTYAGSLSSIANYNSILGNYQEAISLNTEALKIYEKTLGKEHPTYSLSINRLAELQVHIGNYPMATKLFTQALETAKKSLGPNHSAYATILHNMATCISILGDDRKAITLEKEALSIREKALGKESDAYSVSLHSLAVLNSSTGNYVEAIKYETESLNIIKKTLGKNHKSYSTGSSCLASYYSALGNYEEAIRLDSEALYTIEQTFGKNHPDYANILSNLANDYYYYGNYLEASRLGHEALNIREKVLGTQHPDYAEALSNVSMFNISLGNLAEAKRQIMEASKIFQITFGQESHNYSIMLHKLALCNALQHNFSESIRLEKEVLKIFAKTIGKNHPDYRLALNDLTFYYFNSKDYINTAQQAILTTEECNKIVFSTFTDLTSHERTLFWNKYSNWYNYYLPMFSYYISEPELSVATYNGALLAKELLLNADREMSQLILESNDKAFIQEYRDLQFNKTILYKMLQKPKKEHITDIDSIHRIVRKQEKELITKSKVYGDYTRNLQITWKEVQKKLNKEDIAIEFLAFPAGKDSIIYAALILRPETTSPKMIPLFERKQLSNINKKDFYTTPTLSQLIWKPLEKELKGIKNVYFAPAGQLHNIAIEHLPSSDSTFIAEQINFYRLSSTRQLVMIKDKSHIKEAVLYGGLKYDADTTALVVENKKYTDIPRDLNIQHTFYPDSLNLRDGAKYLPATKIEAEQIKQALENTRLQPALYMDLRGTEESFKALSGKNISMLHIATHGFYWTETEARQTKDLDFLMMGDNNQSRYVEDKALTRSGLLLSGANIALKGNPLPEGLEDGILTAKELAGLDLRGLDLVVLSACQTGLGEITGDGVFGLQRGFKKAGANTLLMSLWKVDDNATQLLMTQFYKNLLAGKSKFESLREAQKYVRDYEVEIETTPDKRWQSEARQKEKQSKKPMPKEFKKIKKYKDPFYWAAFILLDAID</sequence>
<dbReference type="Pfam" id="PF13424">
    <property type="entry name" value="TPR_12"/>
    <property type="match status" value="5"/>
</dbReference>
<proteinExistence type="predicted"/>
<evidence type="ECO:0000256" key="3">
    <source>
        <dbReference type="SAM" id="MobiDB-lite"/>
    </source>
</evidence>
<evidence type="ECO:0000313" key="6">
    <source>
        <dbReference type="Proteomes" id="UP000095419"/>
    </source>
</evidence>
<evidence type="ECO:0000256" key="1">
    <source>
        <dbReference type="ARBA" id="ARBA00022737"/>
    </source>
</evidence>
<dbReference type="Gene3D" id="1.25.40.10">
    <property type="entry name" value="Tetratricopeptide repeat domain"/>
    <property type="match status" value="5"/>
</dbReference>
<dbReference type="InterPro" id="IPR011990">
    <property type="entry name" value="TPR-like_helical_dom_sf"/>
</dbReference>
<dbReference type="Proteomes" id="UP000095419">
    <property type="component" value="Unassembled WGS sequence"/>
</dbReference>
<dbReference type="PANTHER" id="PTHR45641:SF19">
    <property type="entry name" value="NEPHROCYSTIN-3"/>
    <property type="match status" value="1"/>
</dbReference>
<gene>
    <name evidence="5" type="ORF">ERS417307_02519</name>
</gene>
<dbReference type="SMART" id="SM00028">
    <property type="entry name" value="TPR"/>
    <property type="match status" value="14"/>
</dbReference>
<evidence type="ECO:0000256" key="2">
    <source>
        <dbReference type="ARBA" id="ARBA00022803"/>
    </source>
</evidence>
<reference evidence="5 6" key="1">
    <citation type="submission" date="2015-09" db="EMBL/GenBank/DDBJ databases">
        <authorList>
            <consortium name="Pathogen Informatics"/>
        </authorList>
    </citation>
    <scope>NUCLEOTIDE SEQUENCE [LARGE SCALE GENOMIC DNA]</scope>
    <source>
        <strain evidence="5 6">2789STDY5608791</strain>
    </source>
</reference>
<dbReference type="PANTHER" id="PTHR45641">
    <property type="entry name" value="TETRATRICOPEPTIDE REPEAT PROTEIN (AFU_ORTHOLOGUE AFUA_6G03870)"/>
    <property type="match status" value="1"/>
</dbReference>
<feature type="domain" description="CHAT" evidence="4">
    <location>
        <begin position="1072"/>
        <end position="1442"/>
    </location>
</feature>
<evidence type="ECO:0000259" key="4">
    <source>
        <dbReference type="Pfam" id="PF12770"/>
    </source>
</evidence>
<dbReference type="Pfam" id="PF13374">
    <property type="entry name" value="TPR_10"/>
    <property type="match status" value="2"/>
</dbReference>
<protein>
    <submittedName>
        <fullName evidence="5">Predicted ATPase</fullName>
    </submittedName>
</protein>
<evidence type="ECO:0000313" key="5">
    <source>
        <dbReference type="EMBL" id="CUO83795.1"/>
    </source>
</evidence>
<name>A0A174IFF9_BACUN</name>
<dbReference type="RefSeq" id="WP_081027301.1">
    <property type="nucleotide sequence ID" value="NZ_CALNHV010000001.1"/>
</dbReference>
<dbReference type="InterPro" id="IPR024983">
    <property type="entry name" value="CHAT_dom"/>
</dbReference>
<dbReference type="Pfam" id="PF12770">
    <property type="entry name" value="CHAT"/>
    <property type="match status" value="1"/>
</dbReference>
<organism evidence="5 6">
    <name type="scientific">Bacteroides uniformis</name>
    <dbReference type="NCBI Taxonomy" id="820"/>
    <lineage>
        <taxon>Bacteria</taxon>
        <taxon>Pseudomonadati</taxon>
        <taxon>Bacteroidota</taxon>
        <taxon>Bacteroidia</taxon>
        <taxon>Bacteroidales</taxon>
        <taxon>Bacteroidaceae</taxon>
        <taxon>Bacteroides</taxon>
    </lineage>
</organism>